<evidence type="ECO:0000313" key="1">
    <source>
        <dbReference type="EMBL" id="NMD97918.1"/>
    </source>
</evidence>
<dbReference type="NCBIfam" id="TIGR00708">
    <property type="entry name" value="cobA"/>
    <property type="match status" value="1"/>
</dbReference>
<dbReference type="InterPro" id="IPR027417">
    <property type="entry name" value="P-loop_NTPase"/>
</dbReference>
<dbReference type="EMBL" id="JABAFA010000001">
    <property type="protein sequence ID" value="NMD97918.1"/>
    <property type="molecule type" value="Genomic_DNA"/>
</dbReference>
<dbReference type="InterPro" id="IPR003724">
    <property type="entry name" value="CblAdoTrfase_CobA"/>
</dbReference>
<protein>
    <submittedName>
        <fullName evidence="1">Cob(I)yrinic acid a,c-diamide adenosyltransferase</fullName>
        <ecNumber evidence="1">2.5.1.17</ecNumber>
    </submittedName>
</protein>
<dbReference type="GO" id="GO:0009236">
    <property type="term" value="P:cobalamin biosynthetic process"/>
    <property type="evidence" value="ECO:0007669"/>
    <property type="project" value="InterPro"/>
</dbReference>
<gene>
    <name evidence="1" type="primary">cobO</name>
    <name evidence="1" type="ORF">HF878_00260</name>
</gene>
<dbReference type="PIRSF" id="PIRSF015617">
    <property type="entry name" value="Adensltrnsf_CobA"/>
    <property type="match status" value="1"/>
</dbReference>
<comment type="caution">
    <text evidence="1">The sequence shown here is derived from an EMBL/GenBank/DDBJ whole genome shotgun (WGS) entry which is preliminary data.</text>
</comment>
<dbReference type="PANTHER" id="PTHR46638">
    <property type="entry name" value="CORRINOID ADENOSYLTRANSFERASE"/>
    <property type="match status" value="1"/>
</dbReference>
<evidence type="ECO:0000313" key="2">
    <source>
        <dbReference type="Proteomes" id="UP000543804"/>
    </source>
</evidence>
<dbReference type="Gene3D" id="3.40.50.300">
    <property type="entry name" value="P-loop containing nucleotide triphosphate hydrolases"/>
    <property type="match status" value="1"/>
</dbReference>
<dbReference type="SUPFAM" id="SSF52540">
    <property type="entry name" value="P-loop containing nucleoside triphosphate hydrolases"/>
    <property type="match status" value="1"/>
</dbReference>
<keyword evidence="1" id="KW-0808">Transferase</keyword>
<dbReference type="CDD" id="cd00561">
    <property type="entry name" value="CobA_ACA"/>
    <property type="match status" value="1"/>
</dbReference>
<sequence>MEREKKSGNDVHGLVIVHTGDGKGKTTAALGLALRAWGDGLRVLVLQFIKSGGDYGERKGFAALTAADGRMEMRSCGRGFTMRGHVPPEEHRRAAKEALADARAAIVSGRYDLIVLDEINYAVKFGLLRVEDVIDLLKARPAALHLVLTGRDAAPEIIARADLVTEMRLVKHPYQAGIKAQRGIEF</sequence>
<organism evidence="1 2">
    <name type="scientific">Selenomonas bovis</name>
    <dbReference type="NCBI Taxonomy" id="416586"/>
    <lineage>
        <taxon>Bacteria</taxon>
        <taxon>Bacillati</taxon>
        <taxon>Bacillota</taxon>
        <taxon>Negativicutes</taxon>
        <taxon>Selenomonadales</taxon>
        <taxon>Selenomonadaceae</taxon>
        <taxon>Selenomonas</taxon>
    </lineage>
</organism>
<dbReference type="AlphaFoldDB" id="A0A848B442"/>
<keyword evidence="2" id="KW-1185">Reference proteome</keyword>
<dbReference type="RefSeq" id="WP_170076844.1">
    <property type="nucleotide sequence ID" value="NZ_JABAFA010000001.1"/>
</dbReference>
<dbReference type="Pfam" id="PF02572">
    <property type="entry name" value="CobA_CobO_BtuR"/>
    <property type="match status" value="1"/>
</dbReference>
<proteinExistence type="predicted"/>
<reference evidence="1 2" key="1">
    <citation type="submission" date="2020-04" db="EMBL/GenBank/DDBJ databases">
        <authorList>
            <person name="Hitch T.C.A."/>
            <person name="Wylensek D."/>
            <person name="Clavel T."/>
        </authorList>
    </citation>
    <scope>NUCLEOTIDE SEQUENCE [LARGE SCALE GENOMIC DNA]</scope>
    <source>
        <strain evidence="1 2">PG-130-P53-12</strain>
    </source>
</reference>
<dbReference type="PANTHER" id="PTHR46638:SF1">
    <property type="entry name" value="CORRINOID ADENOSYLTRANSFERASE"/>
    <property type="match status" value="1"/>
</dbReference>
<accession>A0A848B442</accession>
<dbReference type="GO" id="GO:0005524">
    <property type="term" value="F:ATP binding"/>
    <property type="evidence" value="ECO:0007669"/>
    <property type="project" value="InterPro"/>
</dbReference>
<name>A0A848B442_9FIRM</name>
<dbReference type="EC" id="2.5.1.17" evidence="1"/>
<dbReference type="Proteomes" id="UP000543804">
    <property type="component" value="Unassembled WGS sequence"/>
</dbReference>
<dbReference type="GO" id="GO:0008817">
    <property type="term" value="F:corrinoid adenosyltransferase activity"/>
    <property type="evidence" value="ECO:0007669"/>
    <property type="project" value="UniProtKB-EC"/>
</dbReference>
<dbReference type="NCBIfam" id="NF004637">
    <property type="entry name" value="PRK05986.1"/>
    <property type="match status" value="1"/>
</dbReference>